<dbReference type="Proteomes" id="UP000192328">
    <property type="component" value="Unassembled WGS sequence"/>
</dbReference>
<sequence>MKNPHDIIKRPILTEKAYEGIDEKRYVFEVDIKANKAEIKSAIEAVFADDGVKVAKVNTLRTIGKMKRQGRTQGMTPETKKAYVILKKDSKPIKFFEGMAQ</sequence>
<comment type="caution">
    <text evidence="1">The sequence shown here is derived from an EMBL/GenBank/DDBJ whole genome shotgun (WGS) entry which is preliminary data.</text>
</comment>
<protein>
    <submittedName>
        <fullName evidence="1">Large subunit ribosomal protein L23</fullName>
    </submittedName>
</protein>
<accession>A0AC61PK00</accession>
<dbReference type="EMBL" id="FWXZ01000002">
    <property type="protein sequence ID" value="SMC51086.1"/>
    <property type="molecule type" value="Genomic_DNA"/>
</dbReference>
<keyword evidence="2" id="KW-1185">Reference proteome</keyword>
<keyword evidence="1" id="KW-0689">Ribosomal protein</keyword>
<keyword evidence="1" id="KW-0687">Ribonucleoprotein</keyword>
<proteinExistence type="predicted"/>
<name>A0AC61PK00_9FIRM</name>
<evidence type="ECO:0000313" key="2">
    <source>
        <dbReference type="Proteomes" id="UP000192328"/>
    </source>
</evidence>
<gene>
    <name evidence="1" type="ORF">SAMN06297397_1141</name>
</gene>
<evidence type="ECO:0000313" key="1">
    <source>
        <dbReference type="EMBL" id="SMC51086.1"/>
    </source>
</evidence>
<reference evidence="1" key="1">
    <citation type="submission" date="2017-04" db="EMBL/GenBank/DDBJ databases">
        <authorList>
            <person name="Varghese N."/>
            <person name="Submissions S."/>
        </authorList>
    </citation>
    <scope>NUCLEOTIDE SEQUENCE</scope>
    <source>
        <strain evidence="1">WTE2008</strain>
    </source>
</reference>
<organism evidence="1 2">
    <name type="scientific">Aristaeella lactis</name>
    <dbReference type="NCBI Taxonomy" id="3046383"/>
    <lineage>
        <taxon>Bacteria</taxon>
        <taxon>Bacillati</taxon>
        <taxon>Bacillota</taxon>
        <taxon>Clostridia</taxon>
        <taxon>Eubacteriales</taxon>
        <taxon>Aristaeellaceae</taxon>
        <taxon>Aristaeella</taxon>
    </lineage>
</organism>